<proteinExistence type="inferred from homology"/>
<feature type="non-terminal residue" evidence="7">
    <location>
        <position position="1"/>
    </location>
</feature>
<dbReference type="EMBL" id="JARKIK010000024">
    <property type="protein sequence ID" value="KAK8743792.1"/>
    <property type="molecule type" value="Genomic_DNA"/>
</dbReference>
<accession>A0AAW0XHE1</accession>
<protein>
    <recommendedName>
        <fullName evidence="3">N-acetyl-D-glucosamine kinase</fullName>
        <ecNumber evidence="2">2.7.1.59</ecNumber>
    </recommendedName>
    <alternativeName>
        <fullName evidence="4">GlcNAc kinase</fullName>
    </alternativeName>
</protein>
<feature type="domain" description="ATPase BadF/BadG/BcrA/BcrD type" evidence="6">
    <location>
        <begin position="12"/>
        <end position="205"/>
    </location>
</feature>
<evidence type="ECO:0000313" key="7">
    <source>
        <dbReference type="EMBL" id="KAK8743792.1"/>
    </source>
</evidence>
<sequence length="329" mass="35667">QGLCLSGCEEDDANRQMERDILEQYPNLTKHIVVASDTQGSIATACHNGGIVLISGTGSNALLLNPDGQTFRCGGWGHMLGDEGGAYWIAARAVKILFDEEDNLIDPPYCTEKLRNIVFSHFDLKDRFGMLEHIYTTFQKAKFASLTAKISEGAEEGDAMCAHILYDAGYALGRHISALSRNMHPDLFASEDGLQIVCSGSVWKSWKHMHGGFVDGVQPHLEKDRIIPKFKLLRLAVGAVTSALGATYLGAQKASYDMPRDYSKNVTPFFTYVHPTSLTSSLPTKGIPKAVNVNHENKYVCSNGKVPDASTNGQANGASNGTHSNGLST</sequence>
<reference evidence="7 8" key="1">
    <citation type="journal article" date="2024" name="BMC Genomics">
        <title>Genome assembly of redclaw crayfish (Cherax quadricarinatus) provides insights into its immune adaptation and hypoxia tolerance.</title>
        <authorList>
            <person name="Liu Z."/>
            <person name="Zheng J."/>
            <person name="Li H."/>
            <person name="Fang K."/>
            <person name="Wang S."/>
            <person name="He J."/>
            <person name="Zhou D."/>
            <person name="Weng S."/>
            <person name="Chi M."/>
            <person name="Gu Z."/>
            <person name="He J."/>
            <person name="Li F."/>
            <person name="Wang M."/>
        </authorList>
    </citation>
    <scope>NUCLEOTIDE SEQUENCE [LARGE SCALE GENOMIC DNA]</scope>
    <source>
        <strain evidence="7">ZL_2023a</strain>
    </source>
</reference>
<evidence type="ECO:0000256" key="1">
    <source>
        <dbReference type="ARBA" id="ARBA00006198"/>
    </source>
</evidence>
<dbReference type="AlphaFoldDB" id="A0AAW0XHE1"/>
<dbReference type="EC" id="2.7.1.59" evidence="2"/>
<dbReference type="Gene3D" id="3.30.420.40">
    <property type="match status" value="1"/>
</dbReference>
<feature type="compositionally biased region" description="Polar residues" evidence="5">
    <location>
        <begin position="309"/>
        <end position="329"/>
    </location>
</feature>
<comment type="similarity">
    <text evidence="1">Belongs to the eukaryotic-type N-acetylglucosamine kinase family.</text>
</comment>
<keyword evidence="8" id="KW-1185">Reference proteome</keyword>
<dbReference type="InterPro" id="IPR043129">
    <property type="entry name" value="ATPase_NBD"/>
</dbReference>
<evidence type="ECO:0000313" key="8">
    <source>
        <dbReference type="Proteomes" id="UP001445076"/>
    </source>
</evidence>
<organism evidence="7 8">
    <name type="scientific">Cherax quadricarinatus</name>
    <name type="common">Australian red claw crayfish</name>
    <dbReference type="NCBI Taxonomy" id="27406"/>
    <lineage>
        <taxon>Eukaryota</taxon>
        <taxon>Metazoa</taxon>
        <taxon>Ecdysozoa</taxon>
        <taxon>Arthropoda</taxon>
        <taxon>Crustacea</taxon>
        <taxon>Multicrustacea</taxon>
        <taxon>Malacostraca</taxon>
        <taxon>Eumalacostraca</taxon>
        <taxon>Eucarida</taxon>
        <taxon>Decapoda</taxon>
        <taxon>Pleocyemata</taxon>
        <taxon>Astacidea</taxon>
        <taxon>Parastacoidea</taxon>
        <taxon>Parastacidae</taxon>
        <taxon>Cherax</taxon>
    </lineage>
</organism>
<dbReference type="Proteomes" id="UP001445076">
    <property type="component" value="Unassembled WGS sequence"/>
</dbReference>
<comment type="caution">
    <text evidence="7">The sequence shown here is derived from an EMBL/GenBank/DDBJ whole genome shotgun (WGS) entry which is preliminary data.</text>
</comment>
<evidence type="ECO:0000256" key="2">
    <source>
        <dbReference type="ARBA" id="ARBA00012122"/>
    </source>
</evidence>
<dbReference type="PANTHER" id="PTHR12862">
    <property type="entry name" value="BADF TYPE ATPASE DOMAIN-CONTAINING PROTEIN"/>
    <property type="match status" value="1"/>
</dbReference>
<evidence type="ECO:0000256" key="5">
    <source>
        <dbReference type="SAM" id="MobiDB-lite"/>
    </source>
</evidence>
<evidence type="ECO:0000256" key="4">
    <source>
        <dbReference type="ARBA" id="ARBA00031123"/>
    </source>
</evidence>
<dbReference type="GO" id="GO:0045127">
    <property type="term" value="F:N-acetylglucosamine kinase activity"/>
    <property type="evidence" value="ECO:0007669"/>
    <property type="project" value="UniProtKB-EC"/>
</dbReference>
<feature type="region of interest" description="Disordered" evidence="5">
    <location>
        <begin position="304"/>
        <end position="329"/>
    </location>
</feature>
<name>A0AAW0XHE1_CHEQU</name>
<dbReference type="InterPro" id="IPR002731">
    <property type="entry name" value="ATPase_BadF"/>
</dbReference>
<evidence type="ECO:0000256" key="3">
    <source>
        <dbReference type="ARBA" id="ARBA00014974"/>
    </source>
</evidence>
<dbReference type="SUPFAM" id="SSF53067">
    <property type="entry name" value="Actin-like ATPase domain"/>
    <property type="match status" value="1"/>
</dbReference>
<dbReference type="Pfam" id="PF01869">
    <property type="entry name" value="BcrAD_BadFG"/>
    <property type="match status" value="1"/>
</dbReference>
<gene>
    <name evidence="7" type="ORF">OTU49_001270</name>
</gene>
<dbReference type="PANTHER" id="PTHR12862:SF0">
    <property type="entry name" value="N-ACETYL-D-GLUCOSAMINE KINASE"/>
    <property type="match status" value="1"/>
</dbReference>
<evidence type="ECO:0000259" key="6">
    <source>
        <dbReference type="Pfam" id="PF01869"/>
    </source>
</evidence>
<dbReference type="InterPro" id="IPR039758">
    <property type="entry name" value="NAGK-like"/>
</dbReference>